<protein>
    <submittedName>
        <fullName evidence="2">Uncharacterized protein</fullName>
    </submittedName>
</protein>
<dbReference type="EMBL" id="SPHZ02000005">
    <property type="protein sequence ID" value="KAF0916385.1"/>
    <property type="molecule type" value="Genomic_DNA"/>
</dbReference>
<gene>
    <name evidence="2" type="ORF">E2562_005978</name>
</gene>
<feature type="region of interest" description="Disordered" evidence="1">
    <location>
        <begin position="1"/>
        <end position="87"/>
    </location>
</feature>
<sequence length="87" mass="9460">MTNGTTSSVATSGVRLAQSKQQAGTKRRLARNGTQEKDGTGLRERKSSRGWRRGMMLTSGRRRTATAVDGKPETAGGGERRRGRRRG</sequence>
<evidence type="ECO:0000256" key="1">
    <source>
        <dbReference type="SAM" id="MobiDB-lite"/>
    </source>
</evidence>
<reference evidence="2 3" key="1">
    <citation type="submission" date="2019-11" db="EMBL/GenBank/DDBJ databases">
        <title>Whole genome sequence of Oryza granulata.</title>
        <authorList>
            <person name="Li W."/>
        </authorList>
    </citation>
    <scope>NUCLEOTIDE SEQUENCE [LARGE SCALE GENOMIC DNA]</scope>
    <source>
        <strain evidence="3">cv. Menghai</strain>
        <tissue evidence="2">Leaf</tissue>
    </source>
</reference>
<feature type="compositionally biased region" description="Polar residues" evidence="1">
    <location>
        <begin position="1"/>
        <end position="11"/>
    </location>
</feature>
<feature type="compositionally biased region" description="Basic and acidic residues" evidence="1">
    <location>
        <begin position="34"/>
        <end position="47"/>
    </location>
</feature>
<dbReference type="AlphaFoldDB" id="A0A6G1DU64"/>
<comment type="caution">
    <text evidence="2">The sequence shown here is derived from an EMBL/GenBank/DDBJ whole genome shotgun (WGS) entry which is preliminary data.</text>
</comment>
<name>A0A6G1DU64_9ORYZ</name>
<dbReference type="Proteomes" id="UP000479710">
    <property type="component" value="Unassembled WGS sequence"/>
</dbReference>
<evidence type="ECO:0000313" key="2">
    <source>
        <dbReference type="EMBL" id="KAF0916385.1"/>
    </source>
</evidence>
<keyword evidence="3" id="KW-1185">Reference proteome</keyword>
<proteinExistence type="predicted"/>
<organism evidence="2 3">
    <name type="scientific">Oryza meyeriana var. granulata</name>
    <dbReference type="NCBI Taxonomy" id="110450"/>
    <lineage>
        <taxon>Eukaryota</taxon>
        <taxon>Viridiplantae</taxon>
        <taxon>Streptophyta</taxon>
        <taxon>Embryophyta</taxon>
        <taxon>Tracheophyta</taxon>
        <taxon>Spermatophyta</taxon>
        <taxon>Magnoliopsida</taxon>
        <taxon>Liliopsida</taxon>
        <taxon>Poales</taxon>
        <taxon>Poaceae</taxon>
        <taxon>BOP clade</taxon>
        <taxon>Oryzoideae</taxon>
        <taxon>Oryzeae</taxon>
        <taxon>Oryzinae</taxon>
        <taxon>Oryza</taxon>
        <taxon>Oryza meyeriana</taxon>
    </lineage>
</organism>
<accession>A0A6G1DU64</accession>
<evidence type="ECO:0000313" key="3">
    <source>
        <dbReference type="Proteomes" id="UP000479710"/>
    </source>
</evidence>